<proteinExistence type="predicted"/>
<evidence type="ECO:0000313" key="2">
    <source>
        <dbReference type="Proteomes" id="UP000886523"/>
    </source>
</evidence>
<sequence>MAPCPVQIGRDILDTCQSVSSNSFCFAVEMLYARVDPEKVMWPVIARTKETTLKLVGGQEIDKFLYIANTSLASVPRGILSPSHSVLVASSDVAEISLTFKEAREPFRTRNVVTGISTSCSCESRVHAEDSAFDISGVLTHLIRMASMLRQ</sequence>
<comment type="caution">
    <text evidence="1">The sequence shown here is derived from an EMBL/GenBank/DDBJ whole genome shotgun (WGS) entry which is preliminary data.</text>
</comment>
<dbReference type="EMBL" id="MU128918">
    <property type="protein sequence ID" value="KAF9519317.1"/>
    <property type="molecule type" value="Genomic_DNA"/>
</dbReference>
<organism evidence="1 2">
    <name type="scientific">Hydnum rufescens UP504</name>
    <dbReference type="NCBI Taxonomy" id="1448309"/>
    <lineage>
        <taxon>Eukaryota</taxon>
        <taxon>Fungi</taxon>
        <taxon>Dikarya</taxon>
        <taxon>Basidiomycota</taxon>
        <taxon>Agaricomycotina</taxon>
        <taxon>Agaricomycetes</taxon>
        <taxon>Cantharellales</taxon>
        <taxon>Hydnaceae</taxon>
        <taxon>Hydnum</taxon>
    </lineage>
</organism>
<name>A0A9P6B8E4_9AGAM</name>
<dbReference type="AlphaFoldDB" id="A0A9P6B8E4"/>
<evidence type="ECO:0000313" key="1">
    <source>
        <dbReference type="EMBL" id="KAF9519317.1"/>
    </source>
</evidence>
<dbReference type="Proteomes" id="UP000886523">
    <property type="component" value="Unassembled WGS sequence"/>
</dbReference>
<protein>
    <submittedName>
        <fullName evidence="1">Uncharacterized protein</fullName>
    </submittedName>
</protein>
<accession>A0A9P6B8E4</accession>
<reference evidence="1" key="1">
    <citation type="journal article" date="2020" name="Nat. Commun.">
        <title>Large-scale genome sequencing of mycorrhizal fungi provides insights into the early evolution of symbiotic traits.</title>
        <authorList>
            <person name="Miyauchi S."/>
            <person name="Kiss E."/>
            <person name="Kuo A."/>
            <person name="Drula E."/>
            <person name="Kohler A."/>
            <person name="Sanchez-Garcia M."/>
            <person name="Morin E."/>
            <person name="Andreopoulos B."/>
            <person name="Barry K.W."/>
            <person name="Bonito G."/>
            <person name="Buee M."/>
            <person name="Carver A."/>
            <person name="Chen C."/>
            <person name="Cichocki N."/>
            <person name="Clum A."/>
            <person name="Culley D."/>
            <person name="Crous P.W."/>
            <person name="Fauchery L."/>
            <person name="Girlanda M."/>
            <person name="Hayes R.D."/>
            <person name="Keri Z."/>
            <person name="LaButti K."/>
            <person name="Lipzen A."/>
            <person name="Lombard V."/>
            <person name="Magnuson J."/>
            <person name="Maillard F."/>
            <person name="Murat C."/>
            <person name="Nolan M."/>
            <person name="Ohm R.A."/>
            <person name="Pangilinan J."/>
            <person name="Pereira M.F."/>
            <person name="Perotto S."/>
            <person name="Peter M."/>
            <person name="Pfister S."/>
            <person name="Riley R."/>
            <person name="Sitrit Y."/>
            <person name="Stielow J.B."/>
            <person name="Szollosi G."/>
            <person name="Zifcakova L."/>
            <person name="Stursova M."/>
            <person name="Spatafora J.W."/>
            <person name="Tedersoo L."/>
            <person name="Vaario L.M."/>
            <person name="Yamada A."/>
            <person name="Yan M."/>
            <person name="Wang P."/>
            <person name="Xu J."/>
            <person name="Bruns T."/>
            <person name="Baldrian P."/>
            <person name="Vilgalys R."/>
            <person name="Dunand C."/>
            <person name="Henrissat B."/>
            <person name="Grigoriev I.V."/>
            <person name="Hibbett D."/>
            <person name="Nagy L.G."/>
            <person name="Martin F.M."/>
        </authorList>
    </citation>
    <scope>NUCLEOTIDE SEQUENCE</scope>
    <source>
        <strain evidence="1">UP504</strain>
    </source>
</reference>
<keyword evidence="2" id="KW-1185">Reference proteome</keyword>
<gene>
    <name evidence="1" type="ORF">BS47DRAFT_1379339</name>
</gene>